<dbReference type="AlphaFoldDB" id="A0A8B8AVS2"/>
<keyword evidence="1" id="KW-0812">Transmembrane</keyword>
<feature type="transmembrane region" description="Helical" evidence="1">
    <location>
        <begin position="167"/>
        <end position="183"/>
    </location>
</feature>
<proteinExistence type="predicted"/>
<feature type="transmembrane region" description="Helical" evidence="1">
    <location>
        <begin position="12"/>
        <end position="34"/>
    </location>
</feature>
<sequence>MPTKTTGLGLFVIAKAVVLYSAVLSIIAFVVWFIRPRVFEDIKATIRSYLLALPWPRLGHIVIVITLPCSSLLGLVIITNIVLVGLVVLSILSVIVRYFKPNLFSEIAAMILSYISGLISKPIKQILLGFILGSATTRLFFIIGKTVFIYPVVLIDIFLIRDFMTNKNLFIGGLVGGIFIGIIS</sequence>
<evidence type="ECO:0000313" key="2">
    <source>
        <dbReference type="Proteomes" id="UP000694844"/>
    </source>
</evidence>
<feature type="transmembrane region" description="Helical" evidence="1">
    <location>
        <begin position="73"/>
        <end position="96"/>
    </location>
</feature>
<keyword evidence="1" id="KW-0472">Membrane</keyword>
<reference evidence="3" key="1">
    <citation type="submission" date="2025-08" db="UniProtKB">
        <authorList>
            <consortium name="RefSeq"/>
        </authorList>
    </citation>
    <scope>IDENTIFICATION</scope>
    <source>
        <tissue evidence="3">Whole sample</tissue>
    </source>
</reference>
<protein>
    <submittedName>
        <fullName evidence="3">Uncharacterized protein LOC111104909</fullName>
    </submittedName>
</protein>
<dbReference type="RefSeq" id="XP_022294788.1">
    <property type="nucleotide sequence ID" value="XM_022439080.1"/>
</dbReference>
<organism evidence="2 3">
    <name type="scientific">Crassostrea virginica</name>
    <name type="common">Eastern oyster</name>
    <dbReference type="NCBI Taxonomy" id="6565"/>
    <lineage>
        <taxon>Eukaryota</taxon>
        <taxon>Metazoa</taxon>
        <taxon>Spiralia</taxon>
        <taxon>Lophotrochozoa</taxon>
        <taxon>Mollusca</taxon>
        <taxon>Bivalvia</taxon>
        <taxon>Autobranchia</taxon>
        <taxon>Pteriomorphia</taxon>
        <taxon>Ostreida</taxon>
        <taxon>Ostreoidea</taxon>
        <taxon>Ostreidae</taxon>
        <taxon>Crassostrea</taxon>
    </lineage>
</organism>
<dbReference type="KEGG" id="cvn:111104909"/>
<evidence type="ECO:0000256" key="1">
    <source>
        <dbReference type="SAM" id="Phobius"/>
    </source>
</evidence>
<dbReference type="Proteomes" id="UP000694844">
    <property type="component" value="Chromosome 7"/>
</dbReference>
<gene>
    <name evidence="3" type="primary">LOC111104909</name>
</gene>
<feature type="transmembrane region" description="Helical" evidence="1">
    <location>
        <begin position="139"/>
        <end position="160"/>
    </location>
</feature>
<evidence type="ECO:0000313" key="3">
    <source>
        <dbReference type="RefSeq" id="XP_022294788.1"/>
    </source>
</evidence>
<name>A0A8B8AVS2_CRAVI</name>
<accession>A0A8B8AVS2</accession>
<keyword evidence="2" id="KW-1185">Reference proteome</keyword>
<dbReference type="GeneID" id="111104909"/>
<feature type="transmembrane region" description="Helical" evidence="1">
    <location>
        <begin position="103"/>
        <end position="119"/>
    </location>
</feature>
<feature type="transmembrane region" description="Helical" evidence="1">
    <location>
        <begin position="46"/>
        <end position="67"/>
    </location>
</feature>
<keyword evidence="1" id="KW-1133">Transmembrane helix</keyword>